<comment type="caution">
    <text evidence="1">The sequence shown here is derived from an EMBL/GenBank/DDBJ whole genome shotgun (WGS) entry which is preliminary data.</text>
</comment>
<organism evidence="1 2">
    <name type="scientific">Trametes pubescens</name>
    <name type="common">White-rot fungus</name>
    <dbReference type="NCBI Taxonomy" id="154538"/>
    <lineage>
        <taxon>Eukaryota</taxon>
        <taxon>Fungi</taxon>
        <taxon>Dikarya</taxon>
        <taxon>Basidiomycota</taxon>
        <taxon>Agaricomycotina</taxon>
        <taxon>Agaricomycetes</taxon>
        <taxon>Polyporales</taxon>
        <taxon>Polyporaceae</taxon>
        <taxon>Trametes</taxon>
    </lineage>
</organism>
<dbReference type="SUPFAM" id="SSF52047">
    <property type="entry name" value="RNI-like"/>
    <property type="match status" value="1"/>
</dbReference>
<dbReference type="EMBL" id="MNAD01001704">
    <property type="protein sequence ID" value="OJT02078.1"/>
    <property type="molecule type" value="Genomic_DNA"/>
</dbReference>
<sequence length="330" mass="35399">MYGGPEAPTAFASVAELWSGMAPKLETLELHDVPFLPSNHFYSLSVLTLSWETCTRIDWALSDLLALLERASSLEHISLRGLPSDLHQRHSPISDASAPIALPHLQTLEIGDCSGPSCSVSLLRLIIAHLAVPARAYVRLYGLNARKLLGQLNLAPAIYLSEDARTRLTIEMSFTMLTLSLSDMGSMSSFCVELGTGGATKAALAQAITAFAHGSVALSVRELVVRSQRAWASWCDPVQLFALFPRVNMLELQDANLVSSAVDGLRPLTAEGEVVDVPCPELATLRLPFLGPELVQQLKSVSKDRASCGAPVLKAGHQEPQTLVDVAGGI</sequence>
<dbReference type="AlphaFoldDB" id="A0A1M2V3C1"/>
<accession>A0A1M2V3C1</accession>
<dbReference type="OrthoDB" id="3193283at2759"/>
<evidence type="ECO:0000313" key="2">
    <source>
        <dbReference type="Proteomes" id="UP000184267"/>
    </source>
</evidence>
<dbReference type="STRING" id="154538.A0A1M2V3C1"/>
<evidence type="ECO:0008006" key="3">
    <source>
        <dbReference type="Google" id="ProtNLM"/>
    </source>
</evidence>
<evidence type="ECO:0000313" key="1">
    <source>
        <dbReference type="EMBL" id="OJT02078.1"/>
    </source>
</evidence>
<protein>
    <recommendedName>
        <fullName evidence="3">F-box domain-containing protein</fullName>
    </recommendedName>
</protein>
<name>A0A1M2V3C1_TRAPU</name>
<dbReference type="OMA" id="ETCTRID"/>
<keyword evidence="2" id="KW-1185">Reference proteome</keyword>
<reference evidence="1 2" key="1">
    <citation type="submission" date="2016-10" db="EMBL/GenBank/DDBJ databases">
        <title>Genome sequence of the basidiomycete white-rot fungus Trametes pubescens.</title>
        <authorList>
            <person name="Makela M.R."/>
            <person name="Granchi Z."/>
            <person name="Peng M."/>
            <person name="De Vries R.P."/>
            <person name="Grigoriev I."/>
            <person name="Riley R."/>
            <person name="Hilden K."/>
        </authorList>
    </citation>
    <scope>NUCLEOTIDE SEQUENCE [LARGE SCALE GENOMIC DNA]</scope>
    <source>
        <strain evidence="1 2">FBCC735</strain>
    </source>
</reference>
<proteinExistence type="predicted"/>
<dbReference type="Proteomes" id="UP000184267">
    <property type="component" value="Unassembled WGS sequence"/>
</dbReference>
<gene>
    <name evidence="1" type="ORF">TRAPUB_7494</name>
</gene>